<accession>M1A8L2</accession>
<dbReference type="InterPro" id="IPR000796">
    <property type="entry name" value="Asp_trans"/>
</dbReference>
<keyword evidence="3" id="KW-0032">Aminotransferase</keyword>
<feature type="domain" description="Aminotransferase class I/classII large" evidence="6">
    <location>
        <begin position="3"/>
        <end position="66"/>
    </location>
</feature>
<evidence type="ECO:0000313" key="8">
    <source>
        <dbReference type="Proteomes" id="UP000011115"/>
    </source>
</evidence>
<dbReference type="EnsemblPlants" id="PGSC0003DMT400017113">
    <property type="protein sequence ID" value="PGSC0003DMT400017113"/>
    <property type="gene ID" value="PGSC0003DMG400006678"/>
</dbReference>
<dbReference type="ExpressionAtlas" id="M1A8L2">
    <property type="expression patterns" value="baseline"/>
</dbReference>
<dbReference type="InterPro" id="IPR004839">
    <property type="entry name" value="Aminotransferase_I/II_large"/>
</dbReference>
<keyword evidence="4" id="KW-0808">Transferase</keyword>
<dbReference type="Pfam" id="PF00155">
    <property type="entry name" value="Aminotran_1_2"/>
    <property type="match status" value="1"/>
</dbReference>
<dbReference type="InterPro" id="IPR015422">
    <property type="entry name" value="PyrdxlP-dep_Trfase_small"/>
</dbReference>
<comment type="subunit">
    <text evidence="2">Homodimer.</text>
</comment>
<dbReference type="PANTHER" id="PTHR11879">
    <property type="entry name" value="ASPARTATE AMINOTRANSFERASE"/>
    <property type="match status" value="1"/>
</dbReference>
<dbReference type="Proteomes" id="UP000011115">
    <property type="component" value="Unassembled WGS sequence"/>
</dbReference>
<dbReference type="HOGENOM" id="CLU_2188621_0_0_1"/>
<evidence type="ECO:0000256" key="1">
    <source>
        <dbReference type="ARBA" id="ARBA00001933"/>
    </source>
</evidence>
<dbReference type="GO" id="GO:0006520">
    <property type="term" value="P:amino acid metabolic process"/>
    <property type="evidence" value="ECO:0007669"/>
    <property type="project" value="InterPro"/>
</dbReference>
<reference evidence="8" key="1">
    <citation type="journal article" date="2011" name="Nature">
        <title>Genome sequence and analysis of the tuber crop potato.</title>
        <authorList>
            <consortium name="The Potato Genome Sequencing Consortium"/>
        </authorList>
    </citation>
    <scope>NUCLEOTIDE SEQUENCE [LARGE SCALE GENOMIC DNA]</scope>
    <source>
        <strain evidence="8">cv. DM1-3 516 R44</strain>
    </source>
</reference>
<sequence length="109" mass="12499">MYSSSPVHGPLLVSTILNDADLKALWEEEVKVMVDRLISMRITLRQTLEELNSSSSWEHITKQVTILKSLHNRILNAAANCQNFRLECFTSLVYPLRKLTTCKGIFIYT</sequence>
<evidence type="ECO:0000256" key="4">
    <source>
        <dbReference type="ARBA" id="ARBA00022679"/>
    </source>
</evidence>
<evidence type="ECO:0000256" key="2">
    <source>
        <dbReference type="ARBA" id="ARBA00011738"/>
    </source>
</evidence>
<evidence type="ECO:0000256" key="3">
    <source>
        <dbReference type="ARBA" id="ARBA00022576"/>
    </source>
</evidence>
<dbReference type="GO" id="GO:0008483">
    <property type="term" value="F:transaminase activity"/>
    <property type="evidence" value="ECO:0007669"/>
    <property type="project" value="UniProtKB-KW"/>
</dbReference>
<dbReference type="GO" id="GO:0030170">
    <property type="term" value="F:pyridoxal phosphate binding"/>
    <property type="evidence" value="ECO:0007669"/>
    <property type="project" value="InterPro"/>
</dbReference>
<organism evidence="7 8">
    <name type="scientific">Solanum tuberosum</name>
    <name type="common">Potato</name>
    <dbReference type="NCBI Taxonomy" id="4113"/>
    <lineage>
        <taxon>Eukaryota</taxon>
        <taxon>Viridiplantae</taxon>
        <taxon>Streptophyta</taxon>
        <taxon>Embryophyta</taxon>
        <taxon>Tracheophyta</taxon>
        <taxon>Spermatophyta</taxon>
        <taxon>Magnoliopsida</taxon>
        <taxon>eudicotyledons</taxon>
        <taxon>Gunneridae</taxon>
        <taxon>Pentapetalae</taxon>
        <taxon>asterids</taxon>
        <taxon>lamiids</taxon>
        <taxon>Solanales</taxon>
        <taxon>Solanaceae</taxon>
        <taxon>Solanoideae</taxon>
        <taxon>Solaneae</taxon>
        <taxon>Solanum</taxon>
    </lineage>
</organism>
<gene>
    <name evidence="7" type="primary">LOC102591539</name>
</gene>
<dbReference type="SUPFAM" id="SSF53383">
    <property type="entry name" value="PLP-dependent transferases"/>
    <property type="match status" value="1"/>
</dbReference>
<evidence type="ECO:0000256" key="5">
    <source>
        <dbReference type="ARBA" id="ARBA00022898"/>
    </source>
</evidence>
<keyword evidence="5" id="KW-0663">Pyridoxal phosphate</keyword>
<name>M1A8L2_SOLTU</name>
<dbReference type="InterPro" id="IPR015424">
    <property type="entry name" value="PyrdxlP-dep_Trfase"/>
</dbReference>
<dbReference type="AlphaFoldDB" id="M1A8L2"/>
<dbReference type="Gene3D" id="3.90.1150.10">
    <property type="entry name" value="Aspartate Aminotransferase, domain 1"/>
    <property type="match status" value="1"/>
</dbReference>
<keyword evidence="8" id="KW-1185">Reference proteome</keyword>
<evidence type="ECO:0000313" key="7">
    <source>
        <dbReference type="EnsemblPlants" id="PGSC0003DMT400017113"/>
    </source>
</evidence>
<comment type="cofactor">
    <cofactor evidence="1">
        <name>pyridoxal 5'-phosphate</name>
        <dbReference type="ChEBI" id="CHEBI:597326"/>
    </cofactor>
</comment>
<reference evidence="7" key="2">
    <citation type="submission" date="2015-06" db="UniProtKB">
        <authorList>
            <consortium name="EnsemblPlants"/>
        </authorList>
    </citation>
    <scope>IDENTIFICATION</scope>
    <source>
        <strain evidence="7">DM1-3 516 R44</strain>
    </source>
</reference>
<dbReference type="Gramene" id="PGSC0003DMT400017113">
    <property type="protein sequence ID" value="PGSC0003DMT400017113"/>
    <property type="gene ID" value="PGSC0003DMG400006678"/>
</dbReference>
<protein>
    <submittedName>
        <fullName evidence="7">Aspartate aminotransferase</fullName>
    </submittedName>
</protein>
<dbReference type="PANTHER" id="PTHR11879:SF14">
    <property type="entry name" value="ASPARTATE AMINOTRANSFERASE"/>
    <property type="match status" value="1"/>
</dbReference>
<proteinExistence type="predicted"/>
<evidence type="ECO:0000259" key="6">
    <source>
        <dbReference type="Pfam" id="PF00155"/>
    </source>
</evidence>